<dbReference type="GO" id="GO:0004000">
    <property type="term" value="F:adenosine deaminase activity"/>
    <property type="evidence" value="ECO:0007669"/>
    <property type="project" value="TreeGrafter"/>
</dbReference>
<dbReference type="EMBL" id="MTZU01000057">
    <property type="protein sequence ID" value="PCE30682.1"/>
    <property type="molecule type" value="Genomic_DNA"/>
</dbReference>
<accession>A0A2A4FDD3</accession>
<dbReference type="InterPro" id="IPR032466">
    <property type="entry name" value="Metal_Hydrolase"/>
</dbReference>
<gene>
    <name evidence="1" type="ORF">BZL54_19455</name>
</gene>
<dbReference type="Gene3D" id="3.20.20.140">
    <property type="entry name" value="Metal-dependent hydrolases"/>
    <property type="match status" value="2"/>
</dbReference>
<name>A0A2A4FDD3_9BURK</name>
<sequence length="916" mass="104079">MLTHSLHERAIEGLFGSSDIGSELLNYLLDPSYDSDALAIRCIDALERTLERDHRREFRRNDIQRVVSGVGTFLSSPTLPVLDELFDRLMIRNGDLLQYRDSCVQDFVRLAAGVDPTLLVGWHLAGWLDQAVRPSTSDVRRVVEAQLPMFTPPSPANRAYAEGHVHLGGITFDGLVLADHLLSDHKIRDEKERTTVRRLQQVLRVLVENTIQRAATEDQNGNTPELRARLQRAVEASSIHGEDDLHIQLDWPTVANTCILTNRVDAQWLVFQLASTINSNRISLAWLWLVIYLWATFRAPDALLCERAAICYLINGLMGLRRKIIMDGQGLTRFSADYYAAPLRRHGNGHADAIDRVNRLLPGQSDVAEIKIMTDAFGPTIASQVANALVASADIRLPYLPTVRTADFDLTRDPFTSNYVAHLNRWHFCAHMSRSNSKNLTRSQHQRDQWLKAKSFRKSLERQAGWRADVFLHGSLNADVALHPSRWLRGLDVAGDENVTRIELFAPILRWLRAGLMSRPDGARASGGFHLSIHAGEDYAHPLSGMRHIDETVRFCNMRSGDRLGHALALGIDMAIWTDRQGDMVLPVDEHLDNLVWAWHYACELSGKLPLAANILPRLERRIARLTREIPWLNGSLTYNSEPLLQPGPSGEFFDASREPLGNGRTRHITYAPDTLYRAWQLRRNCAMTLHENIAVAIHDEVLDAAVPDFETLKDTWDHHVEGTPEALYLAREMVFSTHPETKLRDVLVRVAPQRDADQIVHLEHDRAQNHADFLYDHDTLEDLEFIHALQDLLLHRYDRQGLIIEANPTSNVYIARLKTYAEHPIFRWNPPDDQHLAHGERYNRFGLRSGPIQVLVNTDDPGIMPTTLRTEFALLLEAAVELGYSRTKSEIWLDRIRQAGIDQFHRNHLQVFPGV</sequence>
<dbReference type="GeneID" id="69006813"/>
<dbReference type="AlphaFoldDB" id="A0A2A4FDD3"/>
<dbReference type="PANTHER" id="PTHR11409">
    <property type="entry name" value="ADENOSINE DEAMINASE"/>
    <property type="match status" value="1"/>
</dbReference>
<dbReference type="InterPro" id="IPR006330">
    <property type="entry name" value="Ado/ade_deaminase"/>
</dbReference>
<dbReference type="GO" id="GO:0046103">
    <property type="term" value="P:inosine biosynthetic process"/>
    <property type="evidence" value="ECO:0007669"/>
    <property type="project" value="TreeGrafter"/>
</dbReference>
<proteinExistence type="predicted"/>
<dbReference type="PANTHER" id="PTHR11409:SF43">
    <property type="entry name" value="ADENOSINE DEAMINASE"/>
    <property type="match status" value="1"/>
</dbReference>
<reference evidence="1 2" key="1">
    <citation type="submission" date="2017-01" db="EMBL/GenBank/DDBJ databases">
        <title>Whole-Genome Shotgun Sequencing of Two beta-Proteobacterial Species in Search of the Bulgecin Biosynthetic Cluster.</title>
        <authorList>
            <person name="Horsman M.E."/>
            <person name="Marous D.R."/>
            <person name="Li R."/>
            <person name="Oliver R.A."/>
            <person name="Byun B."/>
            <person name="Emrich S.J."/>
            <person name="Boggess B."/>
            <person name="Townsend C.A."/>
            <person name="Mobashery S."/>
        </authorList>
    </citation>
    <scope>NUCLEOTIDE SEQUENCE [LARGE SCALE GENOMIC DNA]</scope>
    <source>
        <strain evidence="1 2">ATCC 31433</strain>
    </source>
</reference>
<organism evidence="1 2">
    <name type="scientific">Burkholderia ubonensis subsp. mesacidophila</name>
    <dbReference type="NCBI Taxonomy" id="265293"/>
    <lineage>
        <taxon>Bacteria</taxon>
        <taxon>Pseudomonadati</taxon>
        <taxon>Pseudomonadota</taxon>
        <taxon>Betaproteobacteria</taxon>
        <taxon>Burkholderiales</taxon>
        <taxon>Burkholderiaceae</taxon>
        <taxon>Burkholderia</taxon>
        <taxon>Burkholderia cepacia complex</taxon>
    </lineage>
</organism>
<comment type="caution">
    <text evidence="1">The sequence shown here is derived from an EMBL/GenBank/DDBJ whole genome shotgun (WGS) entry which is preliminary data.</text>
</comment>
<dbReference type="GO" id="GO:0043103">
    <property type="term" value="P:hypoxanthine salvage"/>
    <property type="evidence" value="ECO:0007669"/>
    <property type="project" value="TreeGrafter"/>
</dbReference>
<dbReference type="GO" id="GO:0006154">
    <property type="term" value="P:adenosine catabolic process"/>
    <property type="evidence" value="ECO:0007669"/>
    <property type="project" value="TreeGrafter"/>
</dbReference>
<evidence type="ECO:0008006" key="3">
    <source>
        <dbReference type="Google" id="ProtNLM"/>
    </source>
</evidence>
<dbReference type="Proteomes" id="UP000217994">
    <property type="component" value="Unassembled WGS sequence"/>
</dbReference>
<protein>
    <recommendedName>
        <fullName evidence="3">Adenosine deaminase domain-containing protein</fullName>
    </recommendedName>
</protein>
<dbReference type="NCBIfam" id="NF041744">
    <property type="entry name" value="RdrB"/>
    <property type="match status" value="1"/>
</dbReference>
<dbReference type="RefSeq" id="WP_133117991.1">
    <property type="nucleotide sequence ID" value="NZ_CP020739.1"/>
</dbReference>
<dbReference type="GO" id="GO:0005829">
    <property type="term" value="C:cytosol"/>
    <property type="evidence" value="ECO:0007669"/>
    <property type="project" value="TreeGrafter"/>
</dbReference>
<dbReference type="SUPFAM" id="SSF51556">
    <property type="entry name" value="Metallo-dependent hydrolases"/>
    <property type="match status" value="1"/>
</dbReference>
<evidence type="ECO:0000313" key="2">
    <source>
        <dbReference type="Proteomes" id="UP000217994"/>
    </source>
</evidence>
<evidence type="ECO:0000313" key="1">
    <source>
        <dbReference type="EMBL" id="PCE30682.1"/>
    </source>
</evidence>